<keyword evidence="6 7" id="KW-0472">Membrane</keyword>
<evidence type="ECO:0000259" key="8">
    <source>
        <dbReference type="Pfam" id="PF06808"/>
    </source>
</evidence>
<keyword evidence="3 7" id="KW-0997">Cell inner membrane</keyword>
<feature type="transmembrane region" description="Helical" evidence="7">
    <location>
        <begin position="174"/>
        <end position="199"/>
    </location>
</feature>
<evidence type="ECO:0000256" key="4">
    <source>
        <dbReference type="ARBA" id="ARBA00022692"/>
    </source>
</evidence>
<evidence type="ECO:0000256" key="3">
    <source>
        <dbReference type="ARBA" id="ARBA00022519"/>
    </source>
</evidence>
<dbReference type="EMBL" id="LYRP01000048">
    <property type="protein sequence ID" value="OAT75388.1"/>
    <property type="molecule type" value="Genomic_DNA"/>
</dbReference>
<feature type="transmembrane region" description="Helical" evidence="7">
    <location>
        <begin position="320"/>
        <end position="337"/>
    </location>
</feature>
<feature type="transmembrane region" description="Helical" evidence="7">
    <location>
        <begin position="403"/>
        <end position="427"/>
    </location>
</feature>
<evidence type="ECO:0000313" key="9">
    <source>
        <dbReference type="EMBL" id="OAT75388.1"/>
    </source>
</evidence>
<feature type="transmembrane region" description="Helical" evidence="7">
    <location>
        <begin position="220"/>
        <end position="243"/>
    </location>
</feature>
<comment type="similarity">
    <text evidence="7">Belongs to the TRAP transporter large permease family.</text>
</comment>
<organism evidence="9 10">
    <name type="scientific">Mangrovibacter phragmitis</name>
    <dbReference type="NCBI Taxonomy" id="1691903"/>
    <lineage>
        <taxon>Bacteria</taxon>
        <taxon>Pseudomonadati</taxon>
        <taxon>Pseudomonadota</taxon>
        <taxon>Gammaproteobacteria</taxon>
        <taxon>Enterobacterales</taxon>
        <taxon>Enterobacteriaceae</taxon>
        <taxon>Mangrovibacter</taxon>
    </lineage>
</organism>
<evidence type="ECO:0000256" key="7">
    <source>
        <dbReference type="RuleBase" id="RU369079"/>
    </source>
</evidence>
<feature type="domain" description="TRAP C4-dicarboxylate transport system permease DctM subunit" evidence="8">
    <location>
        <begin position="11"/>
        <end position="421"/>
    </location>
</feature>
<name>A0A1B7KZ67_9ENTR</name>
<protein>
    <recommendedName>
        <fullName evidence="7">TRAP transporter large permease protein</fullName>
    </recommendedName>
</protein>
<dbReference type="GO" id="GO:0005886">
    <property type="term" value="C:plasma membrane"/>
    <property type="evidence" value="ECO:0007669"/>
    <property type="project" value="UniProtKB-SubCell"/>
</dbReference>
<dbReference type="PANTHER" id="PTHR33362">
    <property type="entry name" value="SIALIC ACID TRAP TRANSPORTER PERMEASE PROTEIN SIAT-RELATED"/>
    <property type="match status" value="1"/>
</dbReference>
<dbReference type="RefSeq" id="WP_064601016.1">
    <property type="nucleotide sequence ID" value="NZ_LYRP01000048.1"/>
</dbReference>
<feature type="transmembrane region" description="Helical" evidence="7">
    <location>
        <begin position="344"/>
        <end position="364"/>
    </location>
</feature>
<dbReference type="PANTHER" id="PTHR33362:SF2">
    <property type="entry name" value="TRAP TRANSPORTER LARGE PERMEASE PROTEIN"/>
    <property type="match status" value="1"/>
</dbReference>
<comment type="subunit">
    <text evidence="7">The complex comprises the extracytoplasmic solute receptor protein and the two transmembrane proteins.</text>
</comment>
<dbReference type="NCBIfam" id="TIGR00786">
    <property type="entry name" value="dctM"/>
    <property type="match status" value="1"/>
</dbReference>
<dbReference type="AlphaFoldDB" id="A0A1B7KZ67"/>
<comment type="caution">
    <text evidence="7">Lacks conserved residue(s) required for the propagation of feature annotation.</text>
</comment>
<dbReference type="InterPro" id="IPR010656">
    <property type="entry name" value="DctM"/>
</dbReference>
<proteinExistence type="inferred from homology"/>
<feature type="transmembrane region" description="Helical" evidence="7">
    <location>
        <begin position="52"/>
        <end position="74"/>
    </location>
</feature>
<evidence type="ECO:0000256" key="6">
    <source>
        <dbReference type="ARBA" id="ARBA00023136"/>
    </source>
</evidence>
<accession>A0A1B7KZ67</accession>
<reference evidence="10" key="1">
    <citation type="submission" date="2016-05" db="EMBL/GenBank/DDBJ databases">
        <authorList>
            <person name="Behera P."/>
            <person name="Vaishampayan P."/>
            <person name="Singh N."/>
            <person name="Raina V."/>
            <person name="Suar M."/>
            <person name="Pattnaik A."/>
            <person name="Rastogi G."/>
        </authorList>
    </citation>
    <scope>NUCLEOTIDE SEQUENCE [LARGE SCALE GENOMIC DNA]</scope>
    <source>
        <strain evidence="10">MP23</strain>
    </source>
</reference>
<sequence length="433" mass="45917">MEATSLLVLFSTFFLFLAMNTPIAVGLALSGLFTLALQIAPGDLLAVVGEKMFSGLDSFGFLALPFFILAGNIMNQGGIARRLLDLALLLGKRIPGNLWQSNIIANMLFGSLSGSAIAASTAIGGIVAPMAKEKGYDMAFTTAVNASSAPTGMLIPPTGVFIMYSLITGGSASIAALFLAGYLPGIMMGLAVMIVAGIWARRHNYPVDKSPWLWREISQVLIRALPSLSLVVVIIGGIIGGIFTATEGAGVAVAWSLMLGLIYRTLSMKKLVKVLAESAITSAVILFLIACSGLMSWSMTFANIPDTIGELLISVSDNKFVILLLITVTLLVVGVFMDMTPAMLIFTPILFPVVTELGMSPVQFGVVLTYNLAIGIVTPPVGTVLFVSCSITGEKVTRVIRPLLPIFAMQLVGLLLITWFPFFTLWLPGLFGL</sequence>
<feature type="transmembrane region" description="Helical" evidence="7">
    <location>
        <begin position="278"/>
        <end position="300"/>
    </location>
</feature>
<evidence type="ECO:0000256" key="2">
    <source>
        <dbReference type="ARBA" id="ARBA00022475"/>
    </source>
</evidence>
<keyword evidence="4 7" id="KW-0812">Transmembrane</keyword>
<comment type="subcellular location">
    <subcellularLocation>
        <location evidence="1 7">Cell inner membrane</location>
        <topology evidence="1 7">Multi-pass membrane protein</topology>
    </subcellularLocation>
</comment>
<feature type="transmembrane region" description="Helical" evidence="7">
    <location>
        <begin position="370"/>
        <end position="391"/>
    </location>
</feature>
<gene>
    <name evidence="9" type="ORF">A9B99_15485</name>
</gene>
<dbReference type="STRING" id="1691903.A9B99_15485"/>
<comment type="function">
    <text evidence="7">Part of the tripartite ATP-independent periplasmic (TRAP) transport system.</text>
</comment>
<comment type="caution">
    <text evidence="9">The sequence shown here is derived from an EMBL/GenBank/DDBJ whole genome shotgun (WGS) entry which is preliminary data.</text>
</comment>
<feature type="transmembrane region" description="Helical" evidence="7">
    <location>
        <begin position="103"/>
        <end position="128"/>
    </location>
</feature>
<dbReference type="InterPro" id="IPR004681">
    <property type="entry name" value="TRAP_DctM"/>
</dbReference>
<dbReference type="Pfam" id="PF06808">
    <property type="entry name" value="DctM"/>
    <property type="match status" value="1"/>
</dbReference>
<keyword evidence="10" id="KW-1185">Reference proteome</keyword>
<keyword evidence="7" id="KW-0813">Transport</keyword>
<keyword evidence="5 7" id="KW-1133">Transmembrane helix</keyword>
<keyword evidence="2" id="KW-1003">Cell membrane</keyword>
<dbReference type="Proteomes" id="UP000078225">
    <property type="component" value="Unassembled WGS sequence"/>
</dbReference>
<evidence type="ECO:0000313" key="10">
    <source>
        <dbReference type="Proteomes" id="UP000078225"/>
    </source>
</evidence>
<evidence type="ECO:0000256" key="1">
    <source>
        <dbReference type="ARBA" id="ARBA00004429"/>
    </source>
</evidence>
<feature type="transmembrane region" description="Helical" evidence="7">
    <location>
        <begin position="249"/>
        <end position="266"/>
    </location>
</feature>
<evidence type="ECO:0000256" key="5">
    <source>
        <dbReference type="ARBA" id="ARBA00022989"/>
    </source>
</evidence>
<dbReference type="GO" id="GO:0022857">
    <property type="term" value="F:transmembrane transporter activity"/>
    <property type="evidence" value="ECO:0007669"/>
    <property type="project" value="UniProtKB-UniRule"/>
</dbReference>
<dbReference type="PIRSF" id="PIRSF006066">
    <property type="entry name" value="HI0050"/>
    <property type="match status" value="1"/>
</dbReference>